<keyword evidence="2" id="KW-0547">Nucleotide-binding</keyword>
<proteinExistence type="predicted"/>
<dbReference type="InterPro" id="IPR050093">
    <property type="entry name" value="ABC_SmlMolc_Importer"/>
</dbReference>
<keyword evidence="1" id="KW-0813">Transport</keyword>
<keyword evidence="3 5" id="KW-0067">ATP-binding</keyword>
<gene>
    <name evidence="5" type="ORF">DQQ01_06395</name>
</gene>
<dbReference type="SMART" id="SM00382">
    <property type="entry name" value="AAA"/>
    <property type="match status" value="1"/>
</dbReference>
<dbReference type="PANTHER" id="PTHR42781">
    <property type="entry name" value="SPERMIDINE/PUTRESCINE IMPORT ATP-BINDING PROTEIN POTA"/>
    <property type="match status" value="1"/>
</dbReference>
<accession>A0A2Z4UE85</accession>
<evidence type="ECO:0000259" key="4">
    <source>
        <dbReference type="PROSITE" id="PS50893"/>
    </source>
</evidence>
<dbReference type="SUPFAM" id="SSF52540">
    <property type="entry name" value="P-loop containing nucleoside triphosphate hydrolases"/>
    <property type="match status" value="1"/>
</dbReference>
<evidence type="ECO:0000256" key="2">
    <source>
        <dbReference type="ARBA" id="ARBA00022741"/>
    </source>
</evidence>
<organism evidence="5 6">
    <name type="scientific">Blautia argi</name>
    <dbReference type="NCBI Taxonomy" id="1912897"/>
    <lineage>
        <taxon>Bacteria</taxon>
        <taxon>Bacillati</taxon>
        <taxon>Bacillota</taxon>
        <taxon>Clostridia</taxon>
        <taxon>Lachnospirales</taxon>
        <taxon>Lachnospiraceae</taxon>
        <taxon>Blautia</taxon>
    </lineage>
</organism>
<dbReference type="GO" id="GO:0005524">
    <property type="term" value="F:ATP binding"/>
    <property type="evidence" value="ECO:0007669"/>
    <property type="project" value="UniProtKB-KW"/>
</dbReference>
<name>A0A2Z4UE85_9FIRM</name>
<protein>
    <submittedName>
        <fullName evidence="5">ABC transporter ATP-binding protein</fullName>
    </submittedName>
</protein>
<dbReference type="InterPro" id="IPR003439">
    <property type="entry name" value="ABC_transporter-like_ATP-bd"/>
</dbReference>
<dbReference type="InterPro" id="IPR017871">
    <property type="entry name" value="ABC_transporter-like_CS"/>
</dbReference>
<dbReference type="AlphaFoldDB" id="A0A2Z4UE85"/>
<evidence type="ECO:0000313" key="6">
    <source>
        <dbReference type="Proteomes" id="UP000250003"/>
    </source>
</evidence>
<dbReference type="EMBL" id="CP030280">
    <property type="protein sequence ID" value="AWY99413.1"/>
    <property type="molecule type" value="Genomic_DNA"/>
</dbReference>
<keyword evidence="6" id="KW-1185">Reference proteome</keyword>
<evidence type="ECO:0000256" key="1">
    <source>
        <dbReference type="ARBA" id="ARBA00022448"/>
    </source>
</evidence>
<dbReference type="PROSITE" id="PS50893">
    <property type="entry name" value="ABC_TRANSPORTER_2"/>
    <property type="match status" value="1"/>
</dbReference>
<dbReference type="KEGG" id="blau:DQQ01_06395"/>
<dbReference type="Proteomes" id="UP000250003">
    <property type="component" value="Chromosome"/>
</dbReference>
<dbReference type="PANTHER" id="PTHR42781:SF4">
    <property type="entry name" value="SPERMIDINE_PUTRESCINE IMPORT ATP-BINDING PROTEIN POTA"/>
    <property type="match status" value="1"/>
</dbReference>
<evidence type="ECO:0000256" key="3">
    <source>
        <dbReference type="ARBA" id="ARBA00022840"/>
    </source>
</evidence>
<dbReference type="InterPro" id="IPR003593">
    <property type="entry name" value="AAA+_ATPase"/>
</dbReference>
<reference evidence="6" key="1">
    <citation type="submission" date="2018-06" db="EMBL/GenBank/DDBJ databases">
        <title>Description of Blautia argi sp. nov., a new anaerobic isolated from dog feces.</title>
        <authorList>
            <person name="Chang Y.-H."/>
            <person name="Paek J."/>
            <person name="Shin Y."/>
        </authorList>
    </citation>
    <scope>NUCLEOTIDE SEQUENCE [LARGE SCALE GENOMIC DNA]</scope>
    <source>
        <strain evidence="6">KCTC 15426</strain>
    </source>
</reference>
<feature type="domain" description="ABC transporter" evidence="4">
    <location>
        <begin position="3"/>
        <end position="195"/>
    </location>
</feature>
<dbReference type="GO" id="GO:0016887">
    <property type="term" value="F:ATP hydrolysis activity"/>
    <property type="evidence" value="ECO:0007669"/>
    <property type="project" value="InterPro"/>
</dbReference>
<dbReference type="RefSeq" id="WP_111920852.1">
    <property type="nucleotide sequence ID" value="NZ_CAUWHR010000001.1"/>
</dbReference>
<dbReference type="Pfam" id="PF00005">
    <property type="entry name" value="ABC_tran"/>
    <property type="match status" value="1"/>
</dbReference>
<dbReference type="InterPro" id="IPR027417">
    <property type="entry name" value="P-loop_NTPase"/>
</dbReference>
<dbReference type="PROSITE" id="PS00211">
    <property type="entry name" value="ABC_TRANSPORTER_1"/>
    <property type="match status" value="1"/>
</dbReference>
<sequence length="195" mass="21890">MGIQIRNLCKTYNGQKVLDHFCAEIPEGVTTCIMAPSGKGKTTLFRILLGLEEADSGVIKGLENRQLRAVFQEDRLCENLTAEANIRLVQKGKKGKSQEFLQQVEEGLLAVGLKDCGKRQVKELSGGMKRRVALLRAIYADWDVLLLDEPFKGLDRETRECVLAFVQERFREKTVLCITHEREEAEALGAKIIAL</sequence>
<dbReference type="Gene3D" id="3.40.50.300">
    <property type="entry name" value="P-loop containing nucleotide triphosphate hydrolases"/>
    <property type="match status" value="1"/>
</dbReference>
<evidence type="ECO:0000313" key="5">
    <source>
        <dbReference type="EMBL" id="AWY99413.1"/>
    </source>
</evidence>
<dbReference type="OrthoDB" id="9801958at2"/>